<keyword evidence="4 5" id="KW-0539">Nucleus</keyword>
<dbReference type="PROSITE" id="PS00027">
    <property type="entry name" value="HOMEOBOX_1"/>
    <property type="match status" value="1"/>
</dbReference>
<dbReference type="GeneID" id="34520853"/>
<name>W6MLU1_9ASCO</name>
<dbReference type="EMBL" id="HG793128">
    <property type="protein sequence ID" value="CDK27471.1"/>
    <property type="molecule type" value="Genomic_DNA"/>
</dbReference>
<feature type="domain" description="Homeobox" evidence="7">
    <location>
        <begin position="87"/>
        <end position="147"/>
    </location>
</feature>
<feature type="DNA-binding region" description="Homeobox" evidence="5">
    <location>
        <begin position="89"/>
        <end position="148"/>
    </location>
</feature>
<evidence type="ECO:0000259" key="7">
    <source>
        <dbReference type="PROSITE" id="PS50071"/>
    </source>
</evidence>
<evidence type="ECO:0000313" key="9">
    <source>
        <dbReference type="Proteomes" id="UP000019384"/>
    </source>
</evidence>
<comment type="subcellular location">
    <subcellularLocation>
        <location evidence="1 5 6">Nucleus</location>
    </subcellularLocation>
</comment>
<evidence type="ECO:0000256" key="1">
    <source>
        <dbReference type="ARBA" id="ARBA00004123"/>
    </source>
</evidence>
<dbReference type="CDD" id="cd00086">
    <property type="entry name" value="homeodomain"/>
    <property type="match status" value="1"/>
</dbReference>
<evidence type="ECO:0000256" key="4">
    <source>
        <dbReference type="ARBA" id="ARBA00023242"/>
    </source>
</evidence>
<gene>
    <name evidence="8" type="ORF">KUCA_T00003449001</name>
</gene>
<dbReference type="PANTHER" id="PTHR24324">
    <property type="entry name" value="HOMEOBOX PROTEIN HHEX"/>
    <property type="match status" value="1"/>
</dbReference>
<dbReference type="InterPro" id="IPR017970">
    <property type="entry name" value="Homeobox_CS"/>
</dbReference>
<dbReference type="GO" id="GO:0005634">
    <property type="term" value="C:nucleus"/>
    <property type="evidence" value="ECO:0007669"/>
    <property type="project" value="UniProtKB-SubCell"/>
</dbReference>
<sequence length="490" mass="54281">MSYRANDFPNAPNPDNFYQDEAFGYRDDMTPLFSDKLFPSQGSPEDPEIDFALPDPQGAEFQFIQNTEVPYSQSVGETLESVAGKDKKNMTKRNRASGEILEYLIAEFAKNPSPSNVVRKAISTKTGMNERSVRIWFQNRRAKTKKMEKLNGTGEVSQHGSFSGAGSANNWPDEAFARRANSVPGSAAAVAAERLPIEINEKYCFVACNSLSVGTWQRLKSGYLNDAALKDLHNLSPRVLNTLMMTTDLLIILSRKDNELNYFFSGVFQNEKVLFRIYFPLLSIVSCVLLNNQRPQIREDDINPLDAQLRLEVNRPPRFAVHFFKDPNSSEENPNQWSICEDFSEGQQVVSAHVGEGGKGIPHMLSGSLGYLRFLNNAILAFHEHAAAQVSVPKDQGGQGEPGMLTDQDTDLTNLDAAVMGGNNPFMTPVDFSTVGSLAGFGNQFPDPEAKADMAFFEAAEEERNAPDVDLGLDADPLYEFNGTPKTYLI</sequence>
<proteinExistence type="predicted"/>
<dbReference type="Pfam" id="PF00046">
    <property type="entry name" value="Homeodomain"/>
    <property type="match status" value="1"/>
</dbReference>
<keyword evidence="9" id="KW-1185">Reference proteome</keyword>
<dbReference type="InterPro" id="IPR001356">
    <property type="entry name" value="HD"/>
</dbReference>
<dbReference type="AlphaFoldDB" id="W6MLU1"/>
<dbReference type="GO" id="GO:0000981">
    <property type="term" value="F:DNA-binding transcription factor activity, RNA polymerase II-specific"/>
    <property type="evidence" value="ECO:0007669"/>
    <property type="project" value="InterPro"/>
</dbReference>
<evidence type="ECO:0000256" key="6">
    <source>
        <dbReference type="RuleBase" id="RU000682"/>
    </source>
</evidence>
<reference evidence="8" key="1">
    <citation type="submission" date="2013-12" db="EMBL/GenBank/DDBJ databases">
        <authorList>
            <person name="Genoscope - CEA"/>
        </authorList>
    </citation>
    <scope>NUCLEOTIDE SEQUENCE</scope>
    <source>
        <strain evidence="8">CBS 1993</strain>
    </source>
</reference>
<dbReference type="PROSITE" id="PS50071">
    <property type="entry name" value="HOMEOBOX_2"/>
    <property type="match status" value="1"/>
</dbReference>
<dbReference type="HOGENOM" id="CLU_556753_0_0_1"/>
<dbReference type="PANTHER" id="PTHR24324:SF5">
    <property type="entry name" value="HEMATOPOIETICALLY-EXPRESSED HOMEOBOX PROTEIN HHEX"/>
    <property type="match status" value="1"/>
</dbReference>
<dbReference type="RefSeq" id="XP_022459465.1">
    <property type="nucleotide sequence ID" value="XM_022601865.1"/>
</dbReference>
<protein>
    <recommendedName>
        <fullName evidence="7">Homeobox domain-containing protein</fullName>
    </recommendedName>
</protein>
<dbReference type="SUPFAM" id="SSF46689">
    <property type="entry name" value="Homeodomain-like"/>
    <property type="match status" value="1"/>
</dbReference>
<keyword evidence="2 5" id="KW-0238">DNA-binding</keyword>
<reference evidence="8" key="2">
    <citation type="submission" date="2014-02" db="EMBL/GenBank/DDBJ databases">
        <title>Complete DNA sequence of /Kuraishia capsulata/ illustrates novel genomic features among budding yeasts (/Saccharomycotina/).</title>
        <authorList>
            <person name="Morales L."/>
            <person name="Noel B."/>
            <person name="Porcel B."/>
            <person name="Marcet-Houben M."/>
            <person name="Hullo M-F."/>
            <person name="Sacerdot C."/>
            <person name="Tekaia F."/>
            <person name="Leh-Louis V."/>
            <person name="Despons L."/>
            <person name="Khanna V."/>
            <person name="Aury J-M."/>
            <person name="Barbe V."/>
            <person name="Couloux A."/>
            <person name="Labadie K."/>
            <person name="Pelletier E."/>
            <person name="Souciet J-L."/>
            <person name="Boekhout T."/>
            <person name="Gabaldon T."/>
            <person name="Wincker P."/>
            <person name="Dujon B."/>
        </authorList>
    </citation>
    <scope>NUCLEOTIDE SEQUENCE</scope>
    <source>
        <strain evidence="8">CBS 1993</strain>
    </source>
</reference>
<evidence type="ECO:0000256" key="5">
    <source>
        <dbReference type="PROSITE-ProRule" id="PRU00108"/>
    </source>
</evidence>
<keyword evidence="3 5" id="KW-0371">Homeobox</keyword>
<organism evidence="8 9">
    <name type="scientific">Kuraishia capsulata CBS 1993</name>
    <dbReference type="NCBI Taxonomy" id="1382522"/>
    <lineage>
        <taxon>Eukaryota</taxon>
        <taxon>Fungi</taxon>
        <taxon>Dikarya</taxon>
        <taxon>Ascomycota</taxon>
        <taxon>Saccharomycotina</taxon>
        <taxon>Pichiomycetes</taxon>
        <taxon>Pichiales</taxon>
        <taxon>Pichiaceae</taxon>
        <taxon>Kuraishia</taxon>
    </lineage>
</organism>
<accession>W6MLU1</accession>
<evidence type="ECO:0000313" key="8">
    <source>
        <dbReference type="EMBL" id="CDK27471.1"/>
    </source>
</evidence>
<dbReference type="SMART" id="SM00389">
    <property type="entry name" value="HOX"/>
    <property type="match status" value="1"/>
</dbReference>
<dbReference type="GO" id="GO:0030154">
    <property type="term" value="P:cell differentiation"/>
    <property type="evidence" value="ECO:0007669"/>
    <property type="project" value="TreeGrafter"/>
</dbReference>
<dbReference type="Proteomes" id="UP000019384">
    <property type="component" value="Unassembled WGS sequence"/>
</dbReference>
<dbReference type="GO" id="GO:0000978">
    <property type="term" value="F:RNA polymerase II cis-regulatory region sequence-specific DNA binding"/>
    <property type="evidence" value="ECO:0007669"/>
    <property type="project" value="TreeGrafter"/>
</dbReference>
<dbReference type="InterPro" id="IPR009057">
    <property type="entry name" value="Homeodomain-like_sf"/>
</dbReference>
<dbReference type="STRING" id="1382522.W6MLU1"/>
<dbReference type="InterPro" id="IPR051000">
    <property type="entry name" value="Homeobox_DNA-bind_prot"/>
</dbReference>
<evidence type="ECO:0000256" key="2">
    <source>
        <dbReference type="ARBA" id="ARBA00023125"/>
    </source>
</evidence>
<evidence type="ECO:0000256" key="3">
    <source>
        <dbReference type="ARBA" id="ARBA00023155"/>
    </source>
</evidence>
<dbReference type="Gene3D" id="1.10.10.60">
    <property type="entry name" value="Homeodomain-like"/>
    <property type="match status" value="1"/>
</dbReference>
<dbReference type="OrthoDB" id="6159439at2759"/>